<accession>A0A7K3WVL0</accession>
<dbReference type="EMBL" id="JAAGVY010000061">
    <property type="protein sequence ID" value="NEN25578.1"/>
    <property type="molecule type" value="Genomic_DNA"/>
</dbReference>
<sequence>MKRTIPYALLTGAALIAYFLLMKLFGLETNFYLRIFNLVIMIAGLFFLYRNTFLRGSHDRVGYLQGLLMGGQLTLIAVGMFIVFLGIYIKFLDPEFMKILGNTGLWATSNISITQAVLGILIEGLASGFILSFVLMQYFKASIPSRDSA</sequence>
<evidence type="ECO:0000313" key="3">
    <source>
        <dbReference type="Proteomes" id="UP000486602"/>
    </source>
</evidence>
<comment type="caution">
    <text evidence="2">The sequence shown here is derived from an EMBL/GenBank/DDBJ whole genome shotgun (WGS) entry which is preliminary data.</text>
</comment>
<keyword evidence="1" id="KW-1133">Transmembrane helix</keyword>
<reference evidence="2 3" key="1">
    <citation type="submission" date="2020-02" db="EMBL/GenBank/DDBJ databases">
        <title>Out from the shadows clarifying the taxonomy of the family Cryomorphaceae and related taxa by utilizing the GTDB taxonomic framework.</title>
        <authorList>
            <person name="Bowman J.P."/>
        </authorList>
    </citation>
    <scope>NUCLEOTIDE SEQUENCE [LARGE SCALE GENOMIC DNA]</scope>
    <source>
        <strain evidence="2 3">QSSC 1-22</strain>
    </source>
</reference>
<proteinExistence type="predicted"/>
<keyword evidence="3" id="KW-1185">Reference proteome</keyword>
<evidence type="ECO:0000313" key="2">
    <source>
        <dbReference type="EMBL" id="NEN25578.1"/>
    </source>
</evidence>
<feature type="transmembrane region" description="Helical" evidence="1">
    <location>
        <begin position="31"/>
        <end position="49"/>
    </location>
</feature>
<name>A0A7K3WVL0_9FLAO</name>
<dbReference type="RefSeq" id="WP_163287027.1">
    <property type="nucleotide sequence ID" value="NZ_JAAGVY010000061.1"/>
</dbReference>
<dbReference type="Proteomes" id="UP000486602">
    <property type="component" value="Unassembled WGS sequence"/>
</dbReference>
<organism evidence="2 3">
    <name type="scientific">Cryomorpha ignava</name>
    <dbReference type="NCBI Taxonomy" id="101383"/>
    <lineage>
        <taxon>Bacteria</taxon>
        <taxon>Pseudomonadati</taxon>
        <taxon>Bacteroidota</taxon>
        <taxon>Flavobacteriia</taxon>
        <taxon>Flavobacteriales</taxon>
        <taxon>Cryomorphaceae</taxon>
        <taxon>Cryomorpha</taxon>
    </lineage>
</organism>
<protein>
    <submittedName>
        <fullName evidence="2">DUF4199 domain-containing protein</fullName>
    </submittedName>
</protein>
<evidence type="ECO:0000256" key="1">
    <source>
        <dbReference type="SAM" id="Phobius"/>
    </source>
</evidence>
<keyword evidence="1" id="KW-0472">Membrane</keyword>
<keyword evidence="1" id="KW-0812">Transmembrane</keyword>
<dbReference type="AlphaFoldDB" id="A0A7K3WVL0"/>
<feature type="transmembrane region" description="Helical" evidence="1">
    <location>
        <begin position="61"/>
        <end position="91"/>
    </location>
</feature>
<gene>
    <name evidence="2" type="ORF">G3O08_18965</name>
</gene>
<feature type="transmembrane region" description="Helical" evidence="1">
    <location>
        <begin position="111"/>
        <end position="136"/>
    </location>
</feature>
<feature type="transmembrane region" description="Helical" evidence="1">
    <location>
        <begin position="7"/>
        <end position="25"/>
    </location>
</feature>